<reference evidence="8 9" key="1">
    <citation type="submission" date="2019-03" db="EMBL/GenBank/DDBJ databases">
        <title>San Antonio Military Medical Center submission to MRSN (WRAIR), pending publication.</title>
        <authorList>
            <person name="Blyth D.M."/>
            <person name="Mccarthy S.L."/>
            <person name="Schall S.E."/>
            <person name="Stam J.A."/>
            <person name="Ong A.C."/>
            <person name="Mcgann P.T."/>
        </authorList>
    </citation>
    <scope>NUCLEOTIDE SEQUENCE [LARGE SCALE GENOMIC DNA]</scope>
    <source>
        <strain evidence="8 9">MRSN571793</strain>
    </source>
</reference>
<evidence type="ECO:0000313" key="8">
    <source>
        <dbReference type="EMBL" id="TFD92567.1"/>
    </source>
</evidence>
<keyword evidence="7" id="KW-0346">Stress response</keyword>
<dbReference type="Pfam" id="PF07927">
    <property type="entry name" value="HicA_toxin"/>
    <property type="match status" value="1"/>
</dbReference>
<dbReference type="Proteomes" id="UP000297861">
    <property type="component" value="Unassembled WGS sequence"/>
</dbReference>
<dbReference type="GO" id="GO:0004519">
    <property type="term" value="F:endonuclease activity"/>
    <property type="evidence" value="ECO:0007669"/>
    <property type="project" value="UniProtKB-KW"/>
</dbReference>
<evidence type="ECO:0000256" key="4">
    <source>
        <dbReference type="ARBA" id="ARBA00022759"/>
    </source>
</evidence>
<sequence>MTKKIKELIAIIEKDGWYLKTTKGSHRQYTHDAKKGKVTINGKLSDDASDFLINSILRQAGLK</sequence>
<keyword evidence="9" id="KW-1185">Reference proteome</keyword>
<keyword evidence="4" id="KW-0255">Endonuclease</keyword>
<evidence type="ECO:0000256" key="3">
    <source>
        <dbReference type="ARBA" id="ARBA00022722"/>
    </source>
</evidence>
<keyword evidence="6" id="KW-0694">RNA-binding</keyword>
<keyword evidence="5" id="KW-0378">Hydrolase</keyword>
<dbReference type="Gene3D" id="3.30.920.30">
    <property type="entry name" value="Hypothetical protein"/>
    <property type="match status" value="1"/>
</dbReference>
<dbReference type="GO" id="GO:0016787">
    <property type="term" value="F:hydrolase activity"/>
    <property type="evidence" value="ECO:0007669"/>
    <property type="project" value="UniProtKB-KW"/>
</dbReference>
<dbReference type="InterPro" id="IPR038570">
    <property type="entry name" value="HicA_sf"/>
</dbReference>
<dbReference type="RefSeq" id="WP_134437525.1">
    <property type="nucleotide sequence ID" value="NZ_SOML01000017.1"/>
</dbReference>
<evidence type="ECO:0000256" key="5">
    <source>
        <dbReference type="ARBA" id="ARBA00022801"/>
    </source>
</evidence>
<protein>
    <submittedName>
        <fullName evidence="8">Addiction module toxin, HicA family</fullName>
    </submittedName>
</protein>
<name>A0A4Y8KV67_9BACT</name>
<accession>A0A4Y8KV67</accession>
<keyword evidence="2" id="KW-1277">Toxin-antitoxin system</keyword>
<evidence type="ECO:0000313" key="9">
    <source>
        <dbReference type="Proteomes" id="UP000297861"/>
    </source>
</evidence>
<evidence type="ECO:0000256" key="2">
    <source>
        <dbReference type="ARBA" id="ARBA00022649"/>
    </source>
</evidence>
<evidence type="ECO:0000256" key="1">
    <source>
        <dbReference type="ARBA" id="ARBA00006620"/>
    </source>
</evidence>
<dbReference type="EMBL" id="SOML01000017">
    <property type="protein sequence ID" value="TFD92567.1"/>
    <property type="molecule type" value="Genomic_DNA"/>
</dbReference>
<comment type="caution">
    <text evidence="8">The sequence shown here is derived from an EMBL/GenBank/DDBJ whole genome shotgun (WGS) entry which is preliminary data.</text>
</comment>
<keyword evidence="3" id="KW-0540">Nuclease</keyword>
<dbReference type="SUPFAM" id="SSF54786">
    <property type="entry name" value="YcfA/nrd intein domain"/>
    <property type="match status" value="1"/>
</dbReference>
<comment type="similarity">
    <text evidence="1">Belongs to the HicA mRNA interferase family.</text>
</comment>
<evidence type="ECO:0000256" key="6">
    <source>
        <dbReference type="ARBA" id="ARBA00022884"/>
    </source>
</evidence>
<organism evidence="8 9">
    <name type="scientific">Dysgonomonas capnocytophagoides</name>
    <dbReference type="NCBI Taxonomy" id="45254"/>
    <lineage>
        <taxon>Bacteria</taxon>
        <taxon>Pseudomonadati</taxon>
        <taxon>Bacteroidota</taxon>
        <taxon>Bacteroidia</taxon>
        <taxon>Bacteroidales</taxon>
        <taxon>Dysgonomonadaceae</taxon>
        <taxon>Dysgonomonas</taxon>
    </lineage>
</organism>
<dbReference type="AlphaFoldDB" id="A0A4Y8KV67"/>
<dbReference type="OrthoDB" id="9798547at2"/>
<gene>
    <name evidence="8" type="ORF">E2605_18580</name>
</gene>
<evidence type="ECO:0000256" key="7">
    <source>
        <dbReference type="ARBA" id="ARBA00023016"/>
    </source>
</evidence>
<dbReference type="InterPro" id="IPR012933">
    <property type="entry name" value="HicA_mRNA_interferase"/>
</dbReference>
<proteinExistence type="inferred from homology"/>
<dbReference type="GO" id="GO:0003729">
    <property type="term" value="F:mRNA binding"/>
    <property type="evidence" value="ECO:0007669"/>
    <property type="project" value="InterPro"/>
</dbReference>